<accession>A0A1F6A438</accession>
<dbReference type="InterPro" id="IPR006074">
    <property type="entry name" value="GTP1-OBG_CS"/>
</dbReference>
<keyword evidence="4" id="KW-0378">Hydrolase</keyword>
<dbReference type="PANTHER" id="PTHR11702">
    <property type="entry name" value="DEVELOPMENTALLY REGULATED GTP-BINDING PROTEIN-RELATED"/>
    <property type="match status" value="1"/>
</dbReference>
<dbReference type="InterPro" id="IPR014100">
    <property type="entry name" value="GTP-bd_Obg/CgtA"/>
</dbReference>
<evidence type="ECO:0000313" key="11">
    <source>
        <dbReference type="Proteomes" id="UP000176253"/>
    </source>
</evidence>
<dbReference type="InterPro" id="IPR045086">
    <property type="entry name" value="OBG_GTPase"/>
</dbReference>
<evidence type="ECO:0000256" key="4">
    <source>
        <dbReference type="ARBA" id="ARBA00022801"/>
    </source>
</evidence>
<evidence type="ECO:0000256" key="7">
    <source>
        <dbReference type="SAM" id="MobiDB-lite"/>
    </source>
</evidence>
<dbReference type="CDD" id="cd01898">
    <property type="entry name" value="Obg"/>
    <property type="match status" value="1"/>
</dbReference>
<evidence type="ECO:0000256" key="1">
    <source>
        <dbReference type="ARBA" id="ARBA00007699"/>
    </source>
</evidence>
<dbReference type="PROSITE" id="PS51710">
    <property type="entry name" value="G_OBG"/>
    <property type="match status" value="1"/>
</dbReference>
<gene>
    <name evidence="10" type="ORF">A3D78_06685</name>
</gene>
<dbReference type="STRING" id="1798383.A3D78_06685"/>
<feature type="region of interest" description="Disordered" evidence="7">
    <location>
        <begin position="20"/>
        <end position="39"/>
    </location>
</feature>
<dbReference type="Pfam" id="PF01018">
    <property type="entry name" value="GTP1_OBG"/>
    <property type="match status" value="1"/>
</dbReference>
<dbReference type="SUPFAM" id="SSF52540">
    <property type="entry name" value="P-loop containing nucleoside triphosphate hydrolases"/>
    <property type="match status" value="1"/>
</dbReference>
<dbReference type="InterPro" id="IPR036726">
    <property type="entry name" value="GTP1_OBG_dom_sf"/>
</dbReference>
<keyword evidence="5" id="KW-0460">Magnesium</keyword>
<evidence type="ECO:0000256" key="5">
    <source>
        <dbReference type="ARBA" id="ARBA00022842"/>
    </source>
</evidence>
<dbReference type="InterPro" id="IPR006073">
    <property type="entry name" value="GTP-bd"/>
</dbReference>
<dbReference type="PROSITE" id="PS51883">
    <property type="entry name" value="OBG"/>
    <property type="match status" value="1"/>
</dbReference>
<protein>
    <submittedName>
        <fullName evidence="10">Obg family GTPase CgtA</fullName>
    </submittedName>
</protein>
<dbReference type="NCBIfam" id="NF008956">
    <property type="entry name" value="PRK12299.1"/>
    <property type="match status" value="1"/>
</dbReference>
<dbReference type="InterPro" id="IPR031167">
    <property type="entry name" value="G_OBG"/>
</dbReference>
<sequence>MFVDEVEVIFQAGNGGDGKASFYPGQRTGPDGGNGGDGGNLYLAVSSDLTLLNQFQGKKLRKAEDGRMGGKFRKSGKNGQDLTVYLPLGSIVTDLDTNEVFELNEISQKILICKGGFKGRGTHDLASPSNTTPLKAEPGKPGQKRRLKIVLKLIADYGLIGLPNAGKSSLLNELTKANVKVADYPFTTLEPNLGAMGKKILADIPGLIEGASQGRGLGIKFLKHVEKVTMLLHCISAESDYLEEDYRTVRKEIMQFNPELTKKPEIILLTKSDMMSDKDLEKKQKILKKHGRVYLVSILDDRFHPSKLPVFKSDFNPVWMK</sequence>
<dbReference type="GO" id="GO:0003924">
    <property type="term" value="F:GTPase activity"/>
    <property type="evidence" value="ECO:0007669"/>
    <property type="project" value="InterPro"/>
</dbReference>
<keyword evidence="2" id="KW-0963">Cytoplasm</keyword>
<name>A0A1F6A438_9BACT</name>
<feature type="compositionally biased region" description="Gly residues" evidence="7">
    <location>
        <begin position="30"/>
        <end position="39"/>
    </location>
</feature>
<dbReference type="GO" id="GO:0000287">
    <property type="term" value="F:magnesium ion binding"/>
    <property type="evidence" value="ECO:0007669"/>
    <property type="project" value="InterPro"/>
</dbReference>
<comment type="caution">
    <text evidence="10">The sequence shown here is derived from an EMBL/GenBank/DDBJ whole genome shotgun (WGS) entry which is preliminary data.</text>
</comment>
<feature type="domain" description="OBG-type G" evidence="8">
    <location>
        <begin position="155"/>
        <end position="321"/>
    </location>
</feature>
<dbReference type="Proteomes" id="UP000176253">
    <property type="component" value="Unassembled WGS sequence"/>
</dbReference>
<comment type="similarity">
    <text evidence="1">Belongs to the TRAFAC class OBG-HflX-like GTPase superfamily. OBG GTPase family.</text>
</comment>
<dbReference type="PROSITE" id="PS00905">
    <property type="entry name" value="GTP1_OBG"/>
    <property type="match status" value="1"/>
</dbReference>
<evidence type="ECO:0000313" key="10">
    <source>
        <dbReference type="EMBL" id="OGG19027.1"/>
    </source>
</evidence>
<dbReference type="PIRSF" id="PIRSF002401">
    <property type="entry name" value="GTP_bd_Obg/CgtA"/>
    <property type="match status" value="1"/>
</dbReference>
<dbReference type="PANTHER" id="PTHR11702:SF31">
    <property type="entry name" value="MITOCHONDRIAL RIBOSOME-ASSOCIATED GTPASE 2"/>
    <property type="match status" value="1"/>
</dbReference>
<dbReference type="Gene3D" id="3.40.50.300">
    <property type="entry name" value="P-loop containing nucleotide triphosphate hydrolases"/>
    <property type="match status" value="1"/>
</dbReference>
<dbReference type="EMBL" id="MFJM01000007">
    <property type="protein sequence ID" value="OGG19027.1"/>
    <property type="molecule type" value="Genomic_DNA"/>
</dbReference>
<evidence type="ECO:0000256" key="2">
    <source>
        <dbReference type="ARBA" id="ARBA00022490"/>
    </source>
</evidence>
<dbReference type="InterPro" id="IPR027417">
    <property type="entry name" value="P-loop_NTPase"/>
</dbReference>
<evidence type="ECO:0000256" key="3">
    <source>
        <dbReference type="ARBA" id="ARBA00022741"/>
    </source>
</evidence>
<dbReference type="FunFam" id="2.70.210.12:FF:000001">
    <property type="entry name" value="GTPase Obg"/>
    <property type="match status" value="1"/>
</dbReference>
<dbReference type="Gene3D" id="2.70.210.12">
    <property type="entry name" value="GTP1/OBG domain"/>
    <property type="match status" value="1"/>
</dbReference>
<dbReference type="SUPFAM" id="SSF82051">
    <property type="entry name" value="Obg GTP-binding protein N-terminal domain"/>
    <property type="match status" value="1"/>
</dbReference>
<keyword evidence="3" id="KW-0547">Nucleotide-binding</keyword>
<keyword evidence="6" id="KW-0342">GTP-binding</keyword>
<dbReference type="AlphaFoldDB" id="A0A1F6A438"/>
<evidence type="ECO:0000256" key="6">
    <source>
        <dbReference type="ARBA" id="ARBA00023134"/>
    </source>
</evidence>
<feature type="domain" description="Obg" evidence="9">
    <location>
        <begin position="1"/>
        <end position="154"/>
    </location>
</feature>
<evidence type="ECO:0000259" key="8">
    <source>
        <dbReference type="PROSITE" id="PS51710"/>
    </source>
</evidence>
<organism evidence="10 11">
    <name type="scientific">Candidatus Gottesmanbacteria bacterium RIFCSPHIGHO2_02_FULL_39_14</name>
    <dbReference type="NCBI Taxonomy" id="1798383"/>
    <lineage>
        <taxon>Bacteria</taxon>
        <taxon>Candidatus Gottesmaniibacteriota</taxon>
    </lineage>
</organism>
<proteinExistence type="inferred from homology"/>
<dbReference type="GO" id="GO:0005525">
    <property type="term" value="F:GTP binding"/>
    <property type="evidence" value="ECO:0007669"/>
    <property type="project" value="UniProtKB-KW"/>
</dbReference>
<dbReference type="PRINTS" id="PR00326">
    <property type="entry name" value="GTP1OBG"/>
</dbReference>
<evidence type="ECO:0000259" key="9">
    <source>
        <dbReference type="PROSITE" id="PS51883"/>
    </source>
</evidence>
<dbReference type="Pfam" id="PF01926">
    <property type="entry name" value="MMR_HSR1"/>
    <property type="match status" value="1"/>
</dbReference>
<dbReference type="NCBIfam" id="TIGR02729">
    <property type="entry name" value="Obg_CgtA"/>
    <property type="match status" value="1"/>
</dbReference>
<reference evidence="10 11" key="1">
    <citation type="journal article" date="2016" name="Nat. Commun.">
        <title>Thousands of microbial genomes shed light on interconnected biogeochemical processes in an aquifer system.</title>
        <authorList>
            <person name="Anantharaman K."/>
            <person name="Brown C.T."/>
            <person name="Hug L.A."/>
            <person name="Sharon I."/>
            <person name="Castelle C.J."/>
            <person name="Probst A.J."/>
            <person name="Thomas B.C."/>
            <person name="Singh A."/>
            <person name="Wilkins M.J."/>
            <person name="Karaoz U."/>
            <person name="Brodie E.L."/>
            <person name="Williams K.H."/>
            <person name="Hubbard S.S."/>
            <person name="Banfield J.F."/>
        </authorList>
    </citation>
    <scope>NUCLEOTIDE SEQUENCE [LARGE SCALE GENOMIC DNA]</scope>
</reference>
<dbReference type="GO" id="GO:0042254">
    <property type="term" value="P:ribosome biogenesis"/>
    <property type="evidence" value="ECO:0007669"/>
    <property type="project" value="UniProtKB-UniRule"/>
</dbReference>
<dbReference type="InterPro" id="IPR006169">
    <property type="entry name" value="GTP1_OBG_dom"/>
</dbReference>